<evidence type="ECO:0000313" key="1">
    <source>
        <dbReference type="EMBL" id="MBD3325036.1"/>
    </source>
</evidence>
<organism evidence="1 2">
    <name type="scientific">candidate division KSB3 bacterium</name>
    <dbReference type="NCBI Taxonomy" id="2044937"/>
    <lineage>
        <taxon>Bacteria</taxon>
        <taxon>candidate division KSB3</taxon>
    </lineage>
</organism>
<dbReference type="AlphaFoldDB" id="A0A9D5Q6L5"/>
<comment type="caution">
    <text evidence="1">The sequence shown here is derived from an EMBL/GenBank/DDBJ whole genome shotgun (WGS) entry which is preliminary data.</text>
</comment>
<name>A0A9D5Q6L5_9BACT</name>
<proteinExistence type="predicted"/>
<dbReference type="InterPro" id="IPR014995">
    <property type="entry name" value="DUF1844"/>
</dbReference>
<protein>
    <submittedName>
        <fullName evidence="1">DUF1844 domain-containing protein</fullName>
    </submittedName>
</protein>
<evidence type="ECO:0000313" key="2">
    <source>
        <dbReference type="Proteomes" id="UP000649604"/>
    </source>
</evidence>
<reference evidence="1" key="1">
    <citation type="submission" date="2019-11" db="EMBL/GenBank/DDBJ databases">
        <title>Microbial mats filling the niche in hypersaline microbial mats.</title>
        <authorList>
            <person name="Wong H.L."/>
            <person name="Macleod F.I."/>
            <person name="White R.A. III"/>
            <person name="Burns B.P."/>
        </authorList>
    </citation>
    <scope>NUCLEOTIDE SEQUENCE</scope>
    <source>
        <strain evidence="1">Rbin_158</strain>
    </source>
</reference>
<accession>A0A9D5Q6L5</accession>
<dbReference type="Pfam" id="PF08899">
    <property type="entry name" value="DUF1844"/>
    <property type="match status" value="1"/>
</dbReference>
<gene>
    <name evidence="1" type="ORF">GF339_10655</name>
</gene>
<dbReference type="Proteomes" id="UP000649604">
    <property type="component" value="Unassembled WGS sequence"/>
</dbReference>
<sequence length="76" mass="8738">MTLLFSLYTHAQISLGIVPDPVTQQQQKELSHAKYNIDLLGVLQDKTQGNLTQEEAQTLDQMLYELRMLYVEVKKS</sequence>
<dbReference type="EMBL" id="WJJP01000340">
    <property type="protein sequence ID" value="MBD3325036.1"/>
    <property type="molecule type" value="Genomic_DNA"/>
</dbReference>